<dbReference type="InterPro" id="IPR036676">
    <property type="entry name" value="PurM-like_C_sf"/>
</dbReference>
<evidence type="ECO:0000313" key="5">
    <source>
        <dbReference type="Proteomes" id="UP001651880"/>
    </source>
</evidence>
<dbReference type="NCBIfam" id="TIGR02124">
    <property type="entry name" value="hypE"/>
    <property type="match status" value="1"/>
</dbReference>
<dbReference type="PIRSF" id="PIRSF005644">
    <property type="entry name" value="Hdrgns_mtr_HypE"/>
    <property type="match status" value="1"/>
</dbReference>
<dbReference type="InterPro" id="IPR010918">
    <property type="entry name" value="PurM-like_C_dom"/>
</dbReference>
<dbReference type="SUPFAM" id="SSF56042">
    <property type="entry name" value="PurM C-terminal domain-like"/>
    <property type="match status" value="1"/>
</dbReference>
<dbReference type="InterPro" id="IPR016188">
    <property type="entry name" value="PurM-like_N"/>
</dbReference>
<dbReference type="Pfam" id="PF00586">
    <property type="entry name" value="AIRS"/>
    <property type="match status" value="1"/>
</dbReference>
<dbReference type="InterPro" id="IPR036921">
    <property type="entry name" value="PurM-like_N_sf"/>
</dbReference>
<evidence type="ECO:0000259" key="2">
    <source>
        <dbReference type="Pfam" id="PF00586"/>
    </source>
</evidence>
<evidence type="ECO:0000256" key="1">
    <source>
        <dbReference type="ARBA" id="ARBA00006243"/>
    </source>
</evidence>
<dbReference type="Proteomes" id="UP001651880">
    <property type="component" value="Unassembled WGS sequence"/>
</dbReference>
<dbReference type="SUPFAM" id="SSF55326">
    <property type="entry name" value="PurM N-terminal domain-like"/>
    <property type="match status" value="1"/>
</dbReference>
<dbReference type="Gene3D" id="3.30.1330.10">
    <property type="entry name" value="PurM-like, N-terminal domain"/>
    <property type="match status" value="1"/>
</dbReference>
<evidence type="ECO:0000259" key="3">
    <source>
        <dbReference type="Pfam" id="PF02769"/>
    </source>
</evidence>
<dbReference type="PANTHER" id="PTHR30303">
    <property type="entry name" value="HYDROGENASE ISOENZYMES FORMATION PROTEIN HYPE"/>
    <property type="match status" value="1"/>
</dbReference>
<feature type="domain" description="PurM-like C-terminal" evidence="3">
    <location>
        <begin position="161"/>
        <end position="311"/>
    </location>
</feature>
<reference evidence="4 5" key="1">
    <citation type="submission" date="2021-10" db="EMBL/GenBank/DDBJ databases">
        <title>Lutispora strain m25 sp. nov., a thermophilic, non-spore-forming bacterium isolated from a lab-scale methanogenic bioreactor digesting anaerobic sludge.</title>
        <authorList>
            <person name="El Houari A."/>
            <person name="Mcdonald J."/>
        </authorList>
    </citation>
    <scope>NUCLEOTIDE SEQUENCE [LARGE SCALE GENOMIC DNA]</scope>
    <source>
        <strain evidence="5">m25</strain>
    </source>
</reference>
<dbReference type="CDD" id="cd02197">
    <property type="entry name" value="HypE"/>
    <property type="match status" value="1"/>
</dbReference>
<keyword evidence="5" id="KW-1185">Reference proteome</keyword>
<protein>
    <submittedName>
        <fullName evidence="4">Hydrogenase expression/formation protein HypE</fullName>
    </submittedName>
</protein>
<organism evidence="4 5">
    <name type="scientific">Lutispora saccharofermentans</name>
    <dbReference type="NCBI Taxonomy" id="3024236"/>
    <lineage>
        <taxon>Bacteria</taxon>
        <taxon>Bacillati</taxon>
        <taxon>Bacillota</taxon>
        <taxon>Clostridia</taxon>
        <taxon>Lutisporales</taxon>
        <taxon>Lutisporaceae</taxon>
        <taxon>Lutispora</taxon>
    </lineage>
</organism>
<gene>
    <name evidence="4" type="primary">hypE</name>
    <name evidence="4" type="ORF">LJD61_08530</name>
</gene>
<dbReference type="Gene3D" id="3.90.650.10">
    <property type="entry name" value="PurM-like C-terminal domain"/>
    <property type="match status" value="1"/>
</dbReference>
<sequence length="334" mass="35896">MNEDKITLAHGSGGISTRNLIKDIFYRHFNNQKLIDGLDSAVFEAQSGRFAFTTDSFVVKPIFFSGGDIGKLAVCGTVNDLAVAGAKPLYLSCGLIIEEGFPIGALDRIAESMARTADASGVKIITGDTKVVEKGCADGIFINTSGVGILDKSYVTKKIMPGDDIIVTGTIAEHGTAISRDRYGLKVDGSFMSDCAPINHIIKALHGYMESIKLMKDPTRGGIATALNEIAEHAGKSIHIFEENIPIRKEVQALNELLGIDPLYLACEGRAVIVADKAESTEILARIRVLDDGKEAQIIGCVEDAENTNVYIENFFGGKRILASLEGNMLPRIC</sequence>
<dbReference type="EMBL" id="JAJEKE010000006">
    <property type="protein sequence ID" value="MCQ1529597.1"/>
    <property type="molecule type" value="Genomic_DNA"/>
</dbReference>
<proteinExistence type="inferred from homology"/>
<evidence type="ECO:0000313" key="4">
    <source>
        <dbReference type="EMBL" id="MCQ1529597.1"/>
    </source>
</evidence>
<dbReference type="InterPro" id="IPR011854">
    <property type="entry name" value="HypE"/>
</dbReference>
<accession>A0ABT1NED3</accession>
<comment type="caution">
    <text evidence="4">The sequence shown here is derived from an EMBL/GenBank/DDBJ whole genome shotgun (WGS) entry which is preliminary data.</text>
</comment>
<dbReference type="PANTHER" id="PTHR30303:SF0">
    <property type="entry name" value="CARBAMOYL DEHYDRATASE HYPE"/>
    <property type="match status" value="1"/>
</dbReference>
<feature type="domain" description="PurM-like N-terminal" evidence="2">
    <location>
        <begin position="39"/>
        <end position="149"/>
    </location>
</feature>
<dbReference type="Pfam" id="PF02769">
    <property type="entry name" value="AIRS_C"/>
    <property type="match status" value="1"/>
</dbReference>
<dbReference type="RefSeq" id="WP_255227111.1">
    <property type="nucleotide sequence ID" value="NZ_JAJEKE010000006.1"/>
</dbReference>
<name>A0ABT1NED3_9FIRM</name>
<comment type="similarity">
    <text evidence="1">Belongs to the HypE family.</text>
</comment>